<evidence type="ECO:0000313" key="1">
    <source>
        <dbReference type="EMBL" id="MDQ0567088.1"/>
    </source>
</evidence>
<protein>
    <submittedName>
        <fullName evidence="2">Uncharacterized protein</fullName>
    </submittedName>
</protein>
<dbReference type="Proteomes" id="UP001238601">
    <property type="component" value="Unassembled WGS sequence"/>
</dbReference>
<dbReference type="AlphaFoldDB" id="A0A6I4UCA9"/>
<proteinExistence type="predicted"/>
<accession>A0A6I4UCA9</accession>
<dbReference type="Pfam" id="PF22284">
    <property type="entry name" value="DUF6961"/>
    <property type="match status" value="1"/>
</dbReference>
<dbReference type="Proteomes" id="UP000439914">
    <property type="component" value="Unassembled WGS sequence"/>
</dbReference>
<organism evidence="2 3">
    <name type="scientific">Qipengyuania citrea</name>
    <dbReference type="NCBI Taxonomy" id="225971"/>
    <lineage>
        <taxon>Bacteria</taxon>
        <taxon>Pseudomonadati</taxon>
        <taxon>Pseudomonadota</taxon>
        <taxon>Alphaproteobacteria</taxon>
        <taxon>Sphingomonadales</taxon>
        <taxon>Erythrobacteraceae</taxon>
        <taxon>Qipengyuania</taxon>
    </lineage>
</organism>
<name>A0A6I4UCA9_9SPHN</name>
<dbReference type="InterPro" id="IPR054234">
    <property type="entry name" value="DUF6961"/>
</dbReference>
<reference evidence="2 3" key="1">
    <citation type="submission" date="2019-12" db="EMBL/GenBank/DDBJ databases">
        <title>Genomic-based taxomic classification of the family Erythrobacteraceae.</title>
        <authorList>
            <person name="Xu L."/>
        </authorList>
    </citation>
    <scope>NUCLEOTIDE SEQUENCE [LARGE SCALE GENOMIC DNA]</scope>
    <source>
        <strain evidence="2 3">CGMCC 1.8703</strain>
    </source>
</reference>
<reference evidence="1 4" key="2">
    <citation type="submission" date="2023-07" db="EMBL/GenBank/DDBJ databases">
        <title>Genomic Encyclopedia of Type Strains, Phase IV (KMG-IV): sequencing the most valuable type-strain genomes for metagenomic binning, comparative biology and taxonomic classification.</title>
        <authorList>
            <person name="Goeker M."/>
        </authorList>
    </citation>
    <scope>NUCLEOTIDE SEQUENCE [LARGE SCALE GENOMIC DNA]</scope>
    <source>
        <strain evidence="1 4">DSM 14432</strain>
    </source>
</reference>
<comment type="caution">
    <text evidence="2">The sequence shown here is derived from an EMBL/GenBank/DDBJ whole genome shotgun (WGS) entry which is preliminary data.</text>
</comment>
<dbReference type="EMBL" id="WTYG01000004">
    <property type="protein sequence ID" value="MXP36572.1"/>
    <property type="molecule type" value="Genomic_DNA"/>
</dbReference>
<evidence type="ECO:0000313" key="4">
    <source>
        <dbReference type="Proteomes" id="UP001238601"/>
    </source>
</evidence>
<evidence type="ECO:0000313" key="3">
    <source>
        <dbReference type="Proteomes" id="UP000439914"/>
    </source>
</evidence>
<keyword evidence="4" id="KW-1185">Reference proteome</keyword>
<dbReference type="EMBL" id="JAUSWK010000003">
    <property type="protein sequence ID" value="MDQ0567088.1"/>
    <property type="molecule type" value="Genomic_DNA"/>
</dbReference>
<evidence type="ECO:0000313" key="2">
    <source>
        <dbReference type="EMBL" id="MXP36572.1"/>
    </source>
</evidence>
<gene>
    <name evidence="2" type="ORF">GRI55_12475</name>
    <name evidence="1" type="ORF">QOZ97_002635</name>
</gene>
<sequence>MALWVDREHGEDGERFITERVLHFDAIGDEGGKLLWMDVARRFVELQGSISATPN</sequence>